<evidence type="ECO:0000256" key="5">
    <source>
        <dbReference type="ARBA" id="ARBA00022692"/>
    </source>
</evidence>
<feature type="transmembrane region" description="Helical" evidence="9">
    <location>
        <begin position="119"/>
        <end position="139"/>
    </location>
</feature>
<keyword evidence="4" id="KW-0762">Sugar transport</keyword>
<evidence type="ECO:0000256" key="1">
    <source>
        <dbReference type="ARBA" id="ARBA00004127"/>
    </source>
</evidence>
<organism evidence="10 11">
    <name type="scientific">Taxus chinensis</name>
    <name type="common">Chinese yew</name>
    <name type="synonym">Taxus wallichiana var. chinensis</name>
    <dbReference type="NCBI Taxonomy" id="29808"/>
    <lineage>
        <taxon>Eukaryota</taxon>
        <taxon>Viridiplantae</taxon>
        <taxon>Streptophyta</taxon>
        <taxon>Embryophyta</taxon>
        <taxon>Tracheophyta</taxon>
        <taxon>Spermatophyta</taxon>
        <taxon>Pinopsida</taxon>
        <taxon>Pinidae</taxon>
        <taxon>Conifers II</taxon>
        <taxon>Cupressales</taxon>
        <taxon>Taxaceae</taxon>
        <taxon>Taxus</taxon>
    </lineage>
</organism>
<keyword evidence="3" id="KW-0813">Transport</keyword>
<reference evidence="10 11" key="1">
    <citation type="journal article" date="2021" name="Nat. Plants">
        <title>The Taxus genome provides insights into paclitaxel biosynthesis.</title>
        <authorList>
            <person name="Xiong X."/>
            <person name="Gou J."/>
            <person name="Liao Q."/>
            <person name="Li Y."/>
            <person name="Zhou Q."/>
            <person name="Bi G."/>
            <person name="Li C."/>
            <person name="Du R."/>
            <person name="Wang X."/>
            <person name="Sun T."/>
            <person name="Guo L."/>
            <person name="Liang H."/>
            <person name="Lu P."/>
            <person name="Wu Y."/>
            <person name="Zhang Z."/>
            <person name="Ro D.K."/>
            <person name="Shang Y."/>
            <person name="Huang S."/>
            <person name="Yan J."/>
        </authorList>
    </citation>
    <scope>NUCLEOTIDE SEQUENCE [LARGE SCALE GENOMIC DNA]</scope>
    <source>
        <strain evidence="10">Ta-2019</strain>
    </source>
</reference>
<evidence type="ECO:0000256" key="8">
    <source>
        <dbReference type="ARBA" id="ARBA00023136"/>
    </source>
</evidence>
<dbReference type="PANTHER" id="PTHR10791:SF28">
    <property type="entry name" value="BIDIRECTIONAL SUGAR TRANSPORTER SWEET3"/>
    <property type="match status" value="1"/>
</dbReference>
<feature type="non-terminal residue" evidence="10">
    <location>
        <position position="1"/>
    </location>
</feature>
<evidence type="ECO:0000256" key="6">
    <source>
        <dbReference type="ARBA" id="ARBA00022737"/>
    </source>
</evidence>
<dbReference type="GO" id="GO:0016020">
    <property type="term" value="C:membrane"/>
    <property type="evidence" value="ECO:0007669"/>
    <property type="project" value="InterPro"/>
</dbReference>
<gene>
    <name evidence="10" type="ORF">KI387_012559</name>
</gene>
<sequence length="179" mass="19434">SAFALLMFGAPMGTFRRVMDKKNTGDMSGFPYAIGLFNCLVYTWYGSPLISNGWDNALVMGTNGIGLLLECCFCTIYLLFSPPKSKRRMGMMMGGVLMAFATIAAVCTVGVHASHKKMVVGTAGMVASVILYGSPLSDIRAVYQTKSVECMSFYFSLFAFLGSVLWLVYGALSKDIIIM</sequence>
<evidence type="ECO:0008006" key="12">
    <source>
        <dbReference type="Google" id="ProtNLM"/>
    </source>
</evidence>
<feature type="transmembrane region" description="Helical" evidence="9">
    <location>
        <begin position="57"/>
        <end position="80"/>
    </location>
</feature>
<feature type="non-terminal residue" evidence="10">
    <location>
        <position position="179"/>
    </location>
</feature>
<keyword evidence="11" id="KW-1185">Reference proteome</keyword>
<dbReference type="EMBL" id="JAHRHJ020000009">
    <property type="protein sequence ID" value="KAH9300976.1"/>
    <property type="molecule type" value="Genomic_DNA"/>
</dbReference>
<dbReference type="GO" id="GO:0012505">
    <property type="term" value="C:endomembrane system"/>
    <property type="evidence" value="ECO:0007669"/>
    <property type="project" value="UniProtKB-SubCell"/>
</dbReference>
<evidence type="ECO:0000313" key="10">
    <source>
        <dbReference type="EMBL" id="KAH9300976.1"/>
    </source>
</evidence>
<accession>A0AA38CK13</accession>
<evidence type="ECO:0000256" key="7">
    <source>
        <dbReference type="ARBA" id="ARBA00022989"/>
    </source>
</evidence>
<dbReference type="PANTHER" id="PTHR10791">
    <property type="entry name" value="RAG1-ACTIVATING PROTEIN 1"/>
    <property type="match status" value="1"/>
</dbReference>
<dbReference type="Proteomes" id="UP000824469">
    <property type="component" value="Unassembled WGS sequence"/>
</dbReference>
<feature type="transmembrane region" description="Helical" evidence="9">
    <location>
        <begin position="151"/>
        <end position="172"/>
    </location>
</feature>
<protein>
    <recommendedName>
        <fullName evidence="12">Bidirectional sugar transporter SWEET</fullName>
    </recommendedName>
</protein>
<feature type="transmembrane region" description="Helical" evidence="9">
    <location>
        <begin position="92"/>
        <end position="113"/>
    </location>
</feature>
<comment type="caution">
    <text evidence="10">The sequence shown here is derived from an EMBL/GenBank/DDBJ whole genome shotgun (WGS) entry which is preliminary data.</text>
</comment>
<evidence type="ECO:0000256" key="3">
    <source>
        <dbReference type="ARBA" id="ARBA00022448"/>
    </source>
</evidence>
<evidence type="ECO:0000256" key="4">
    <source>
        <dbReference type="ARBA" id="ARBA00022597"/>
    </source>
</evidence>
<keyword evidence="6" id="KW-0677">Repeat</keyword>
<dbReference type="GO" id="GO:0051119">
    <property type="term" value="F:sugar transmembrane transporter activity"/>
    <property type="evidence" value="ECO:0007669"/>
    <property type="project" value="InterPro"/>
</dbReference>
<dbReference type="AlphaFoldDB" id="A0AA38CK13"/>
<dbReference type="OMA" id="KRTTERF"/>
<evidence type="ECO:0000313" key="11">
    <source>
        <dbReference type="Proteomes" id="UP000824469"/>
    </source>
</evidence>
<name>A0AA38CK13_TAXCH</name>
<proteinExistence type="inferred from homology"/>
<feature type="transmembrane region" description="Helical" evidence="9">
    <location>
        <begin position="29"/>
        <end position="45"/>
    </location>
</feature>
<keyword evidence="5 9" id="KW-0812">Transmembrane</keyword>
<dbReference type="InterPro" id="IPR004316">
    <property type="entry name" value="SWEET_rpt"/>
</dbReference>
<dbReference type="InterPro" id="IPR047664">
    <property type="entry name" value="SWEET"/>
</dbReference>
<keyword evidence="8 9" id="KW-0472">Membrane</keyword>
<evidence type="ECO:0000256" key="9">
    <source>
        <dbReference type="SAM" id="Phobius"/>
    </source>
</evidence>
<dbReference type="Pfam" id="PF03083">
    <property type="entry name" value="MtN3_slv"/>
    <property type="match status" value="2"/>
</dbReference>
<comment type="subcellular location">
    <subcellularLocation>
        <location evidence="1">Endomembrane system</location>
        <topology evidence="1">Multi-pass membrane protein</topology>
    </subcellularLocation>
</comment>
<keyword evidence="7 9" id="KW-1133">Transmembrane helix</keyword>
<evidence type="ECO:0000256" key="2">
    <source>
        <dbReference type="ARBA" id="ARBA00007809"/>
    </source>
</evidence>
<comment type="similarity">
    <text evidence="2">Belongs to the SWEET sugar transporter family.</text>
</comment>
<dbReference type="Gene3D" id="1.20.1280.290">
    <property type="match status" value="2"/>
</dbReference>